<dbReference type="HOGENOM" id="CLU_2036260_0_0_3"/>
<keyword evidence="4" id="KW-1185">Reference proteome</keyword>
<accession>B2J4I9</accession>
<dbReference type="KEGG" id="npu:Npun_F5366"/>
<keyword evidence="2" id="KW-0472">Membrane</keyword>
<reference evidence="4" key="1">
    <citation type="submission" date="2008-04" db="EMBL/GenBank/DDBJ databases">
        <title>Complete sequence of chromosome of Nostoc punctiforme ATCC 29133.</title>
        <authorList>
            <consortium name="US DOE Joint Genome Institute"/>
            <person name="Copeland A."/>
            <person name="Lucas S."/>
            <person name="Lapidus A."/>
            <person name="Glavina del Rio T."/>
            <person name="Dalin E."/>
            <person name="Tice H."/>
            <person name="Pitluck S."/>
            <person name="Chain P."/>
            <person name="Malfatti S."/>
            <person name="Shin M."/>
            <person name="Vergez L."/>
            <person name="Schmutz J."/>
            <person name="Larimer F."/>
            <person name="Land M."/>
            <person name="Hauser L."/>
            <person name="Kyrpides N."/>
            <person name="Kim E."/>
            <person name="Meeks J.C."/>
            <person name="Elhai J."/>
            <person name="Campbell E.L."/>
            <person name="Thiel T."/>
            <person name="Longmire J."/>
            <person name="Potts M."/>
            <person name="Atlas R."/>
        </authorList>
    </citation>
    <scope>NUCLEOTIDE SEQUENCE [LARGE SCALE GENOMIC DNA]</scope>
    <source>
        <strain evidence="4">ATCC 29133 / PCC 73102</strain>
    </source>
</reference>
<organism evidence="3 4">
    <name type="scientific">Nostoc punctiforme (strain ATCC 29133 / PCC 73102)</name>
    <dbReference type="NCBI Taxonomy" id="63737"/>
    <lineage>
        <taxon>Bacteria</taxon>
        <taxon>Bacillati</taxon>
        <taxon>Cyanobacteriota</taxon>
        <taxon>Cyanophyceae</taxon>
        <taxon>Nostocales</taxon>
        <taxon>Nostocaceae</taxon>
        <taxon>Nostoc</taxon>
    </lineage>
</organism>
<gene>
    <name evidence="3" type="ordered locus">Npun_F5366</name>
</gene>
<feature type="compositionally biased region" description="Polar residues" evidence="1">
    <location>
        <begin position="12"/>
        <end position="21"/>
    </location>
</feature>
<dbReference type="AlphaFoldDB" id="B2J4I9"/>
<dbReference type="eggNOG" id="ENOG502ZIR7">
    <property type="taxonomic scope" value="Bacteria"/>
</dbReference>
<evidence type="ECO:0000313" key="3">
    <source>
        <dbReference type="EMBL" id="ACC83679.1"/>
    </source>
</evidence>
<feature type="transmembrane region" description="Helical" evidence="2">
    <location>
        <begin position="44"/>
        <end position="61"/>
    </location>
</feature>
<name>B2J4I9_NOSP7</name>
<feature type="compositionally biased region" description="Basic and acidic residues" evidence="1">
    <location>
        <begin position="1"/>
        <end position="10"/>
    </location>
</feature>
<keyword evidence="2" id="KW-1133">Transmembrane helix</keyword>
<keyword evidence="2" id="KW-0812">Transmembrane</keyword>
<protein>
    <submittedName>
        <fullName evidence="3">Uncharacterized protein</fullName>
    </submittedName>
</protein>
<evidence type="ECO:0000256" key="1">
    <source>
        <dbReference type="SAM" id="MobiDB-lite"/>
    </source>
</evidence>
<evidence type="ECO:0000256" key="2">
    <source>
        <dbReference type="SAM" id="Phobius"/>
    </source>
</evidence>
<evidence type="ECO:0000313" key="4">
    <source>
        <dbReference type="Proteomes" id="UP000001191"/>
    </source>
</evidence>
<reference evidence="3 4" key="2">
    <citation type="journal article" date="2013" name="Plant Physiol.">
        <title>A Nostoc punctiforme Sugar Transporter Necessary to Establish a Cyanobacterium-Plant Symbiosis.</title>
        <authorList>
            <person name="Ekman M."/>
            <person name="Picossi S."/>
            <person name="Campbell E.L."/>
            <person name="Meeks J.C."/>
            <person name="Flores E."/>
        </authorList>
    </citation>
    <scope>NUCLEOTIDE SEQUENCE [LARGE SCALE GENOMIC DNA]</scope>
    <source>
        <strain evidence="4">ATCC 29133 / PCC 73102</strain>
    </source>
</reference>
<feature type="transmembrane region" description="Helical" evidence="2">
    <location>
        <begin position="67"/>
        <end position="86"/>
    </location>
</feature>
<dbReference type="EMBL" id="CP001037">
    <property type="protein sequence ID" value="ACC83679.1"/>
    <property type="molecule type" value="Genomic_DNA"/>
</dbReference>
<feature type="region of interest" description="Disordered" evidence="1">
    <location>
        <begin position="1"/>
        <end position="27"/>
    </location>
</feature>
<dbReference type="Proteomes" id="UP000001191">
    <property type="component" value="Chromosome"/>
</dbReference>
<sequence length="130" mass="14745">MSRNTEKMADDFNQNQTSDSPWNPFVPTKRDISRTKELSEKSPIVAGVLTFFFIPAGMIYLDRGVNNLKILGYVFVTVLIICIFTYEKKDPLKTLRMANLVELCGKVAIITENVKAVTLARKRLRSKQSS</sequence>
<dbReference type="RefSeq" id="WP_012411629.1">
    <property type="nucleotide sequence ID" value="NC_010628.1"/>
</dbReference>
<proteinExistence type="predicted"/>
<dbReference type="EnsemblBacteria" id="ACC83679">
    <property type="protein sequence ID" value="ACC83679"/>
    <property type="gene ID" value="Npun_F5366"/>
</dbReference>